<dbReference type="EMBL" id="NMUH01005150">
    <property type="protein sequence ID" value="MQM11937.1"/>
    <property type="molecule type" value="Genomic_DNA"/>
</dbReference>
<dbReference type="Pfam" id="PF11955">
    <property type="entry name" value="PORR"/>
    <property type="match status" value="1"/>
</dbReference>
<evidence type="ECO:0000313" key="3">
    <source>
        <dbReference type="Proteomes" id="UP000652761"/>
    </source>
</evidence>
<name>A0A843WV22_COLES</name>
<accession>A0A843WV22</accession>
<gene>
    <name evidence="2" type="ORF">Taro_044849</name>
</gene>
<feature type="domain" description="PORR" evidence="1">
    <location>
        <begin position="33"/>
        <end position="150"/>
    </location>
</feature>
<dbReference type="Proteomes" id="UP000652761">
    <property type="component" value="Unassembled WGS sequence"/>
</dbReference>
<reference evidence="2" key="1">
    <citation type="submission" date="2017-07" db="EMBL/GenBank/DDBJ databases">
        <title>Taro Niue Genome Assembly and Annotation.</title>
        <authorList>
            <person name="Atibalentja N."/>
            <person name="Keating K."/>
            <person name="Fields C.J."/>
        </authorList>
    </citation>
    <scope>NUCLEOTIDE SEQUENCE</scope>
    <source>
        <strain evidence="2">Niue_2</strain>
        <tissue evidence="2">Leaf</tissue>
    </source>
</reference>
<sequence>MNYIVNPSPNASASSIPRCSPVQAWTPCLISAILSYVSFFSVSAGRGRGTIPIEKKGVTWCGLIGEAEDLVEEEAKLLDQHSDKADEYVKRFLMMSVDKRLPIDKIAHFRWSLGLPYDFKSRWIHKYLEHFKVIKLDDIEYLELVSWNPDGDWGFHMILMMKSPWLNLMIKGIVATMPDASFADDSKMELGELYDAYTEKNYDSESYIYFQVDNRQIKLDDT</sequence>
<evidence type="ECO:0000313" key="2">
    <source>
        <dbReference type="EMBL" id="MQM11937.1"/>
    </source>
</evidence>
<protein>
    <recommendedName>
        <fullName evidence="1">PORR domain-containing protein</fullName>
    </recommendedName>
</protein>
<dbReference type="InterPro" id="IPR021099">
    <property type="entry name" value="PORR_domain"/>
</dbReference>
<dbReference type="PANTHER" id="PTHR31476:SF8">
    <property type="entry name" value="EXPRESSED PROTEIN"/>
    <property type="match status" value="1"/>
</dbReference>
<organism evidence="2 3">
    <name type="scientific">Colocasia esculenta</name>
    <name type="common">Wild taro</name>
    <name type="synonym">Arum esculentum</name>
    <dbReference type="NCBI Taxonomy" id="4460"/>
    <lineage>
        <taxon>Eukaryota</taxon>
        <taxon>Viridiplantae</taxon>
        <taxon>Streptophyta</taxon>
        <taxon>Embryophyta</taxon>
        <taxon>Tracheophyta</taxon>
        <taxon>Spermatophyta</taxon>
        <taxon>Magnoliopsida</taxon>
        <taxon>Liliopsida</taxon>
        <taxon>Araceae</taxon>
        <taxon>Aroideae</taxon>
        <taxon>Colocasieae</taxon>
        <taxon>Colocasia</taxon>
    </lineage>
</organism>
<dbReference type="GO" id="GO:0003723">
    <property type="term" value="F:RNA binding"/>
    <property type="evidence" value="ECO:0007669"/>
    <property type="project" value="InterPro"/>
</dbReference>
<keyword evidence="3" id="KW-1185">Reference proteome</keyword>
<dbReference type="InterPro" id="IPR045040">
    <property type="entry name" value="PORR_fam"/>
</dbReference>
<dbReference type="OrthoDB" id="10634210at2759"/>
<proteinExistence type="predicted"/>
<comment type="caution">
    <text evidence="2">The sequence shown here is derived from an EMBL/GenBank/DDBJ whole genome shotgun (WGS) entry which is preliminary data.</text>
</comment>
<evidence type="ECO:0000259" key="1">
    <source>
        <dbReference type="Pfam" id="PF11955"/>
    </source>
</evidence>
<dbReference type="PANTHER" id="PTHR31476">
    <property type="entry name" value="PROTEIN WHAT'S THIS FACTOR 1 HOMOLOG, CHLOROPLASTIC"/>
    <property type="match status" value="1"/>
</dbReference>
<dbReference type="AlphaFoldDB" id="A0A843WV22"/>